<organism evidence="3 4">
    <name type="scientific">Sulfurisoma sediminicola</name>
    <dbReference type="NCBI Taxonomy" id="1381557"/>
    <lineage>
        <taxon>Bacteria</taxon>
        <taxon>Pseudomonadati</taxon>
        <taxon>Pseudomonadota</taxon>
        <taxon>Betaproteobacteria</taxon>
        <taxon>Nitrosomonadales</taxon>
        <taxon>Sterolibacteriaceae</taxon>
        <taxon>Sulfurisoma</taxon>
    </lineage>
</organism>
<evidence type="ECO:0000313" key="3">
    <source>
        <dbReference type="EMBL" id="RLJ64842.1"/>
    </source>
</evidence>
<dbReference type="EMBL" id="RCCI01000005">
    <property type="protein sequence ID" value="RLJ64842.1"/>
    <property type="molecule type" value="Genomic_DNA"/>
</dbReference>
<protein>
    <submittedName>
        <fullName evidence="3">Uncharacterized protein DUF4126</fullName>
    </submittedName>
</protein>
<name>A0A497XCZ0_9PROT</name>
<keyword evidence="1" id="KW-0472">Membrane</keyword>
<keyword evidence="1" id="KW-0812">Transmembrane</keyword>
<dbReference type="OrthoDB" id="181455at2"/>
<proteinExistence type="predicted"/>
<feature type="domain" description="DUF4126" evidence="2">
    <location>
        <begin position="10"/>
        <end position="180"/>
    </location>
</feature>
<dbReference type="Proteomes" id="UP000268908">
    <property type="component" value="Unassembled WGS sequence"/>
</dbReference>
<reference evidence="3 4" key="1">
    <citation type="submission" date="2018-10" db="EMBL/GenBank/DDBJ databases">
        <title>Genomic Encyclopedia of Type Strains, Phase IV (KMG-IV): sequencing the most valuable type-strain genomes for metagenomic binning, comparative biology and taxonomic classification.</title>
        <authorList>
            <person name="Goeker M."/>
        </authorList>
    </citation>
    <scope>NUCLEOTIDE SEQUENCE [LARGE SCALE GENOMIC DNA]</scope>
    <source>
        <strain evidence="3 4">DSM 26916</strain>
    </source>
</reference>
<evidence type="ECO:0000256" key="1">
    <source>
        <dbReference type="SAM" id="Phobius"/>
    </source>
</evidence>
<dbReference type="RefSeq" id="WP_121241191.1">
    <property type="nucleotide sequence ID" value="NZ_BHVV01000006.1"/>
</dbReference>
<keyword evidence="4" id="KW-1185">Reference proteome</keyword>
<accession>A0A497XCZ0</accession>
<feature type="transmembrane region" description="Helical" evidence="1">
    <location>
        <begin position="45"/>
        <end position="63"/>
    </location>
</feature>
<evidence type="ECO:0000313" key="4">
    <source>
        <dbReference type="Proteomes" id="UP000268908"/>
    </source>
</evidence>
<keyword evidence="1" id="KW-1133">Transmembrane helix</keyword>
<sequence>MNPDVLAPFALAAALSAAAGLRFYGVVFFVGLLGSLGVIELPGELRLLCHPAVVAVSGLLFALEFTADKIPLVDSLWDAFNTFVRVPGGALLAALALANFDSGLVAAAALLGGVLAGGTHVAKMGTRATLNLSPEPFSNWLASLAEDGLGLGLLVLAIAHPIVFLLAFAPFLLLLVWVLAKVARLALGVIRRRVVARPRQQR</sequence>
<dbReference type="Pfam" id="PF13548">
    <property type="entry name" value="DUF4126"/>
    <property type="match status" value="1"/>
</dbReference>
<dbReference type="AlphaFoldDB" id="A0A497XCZ0"/>
<comment type="caution">
    <text evidence="3">The sequence shown here is derived from an EMBL/GenBank/DDBJ whole genome shotgun (WGS) entry which is preliminary data.</text>
</comment>
<feature type="transmembrane region" description="Helical" evidence="1">
    <location>
        <begin position="83"/>
        <end position="116"/>
    </location>
</feature>
<gene>
    <name evidence="3" type="ORF">DFR35_1490</name>
</gene>
<feature type="transmembrane region" description="Helical" evidence="1">
    <location>
        <begin position="162"/>
        <end position="183"/>
    </location>
</feature>
<evidence type="ECO:0000259" key="2">
    <source>
        <dbReference type="Pfam" id="PF13548"/>
    </source>
</evidence>
<feature type="transmembrane region" description="Helical" evidence="1">
    <location>
        <begin position="6"/>
        <end position="33"/>
    </location>
</feature>
<dbReference type="InterPro" id="IPR025196">
    <property type="entry name" value="DUF4126"/>
</dbReference>